<organism evidence="1 2">
    <name type="scientific">Fusarium piperis</name>
    <dbReference type="NCBI Taxonomy" id="1435070"/>
    <lineage>
        <taxon>Eukaryota</taxon>
        <taxon>Fungi</taxon>
        <taxon>Dikarya</taxon>
        <taxon>Ascomycota</taxon>
        <taxon>Pezizomycotina</taxon>
        <taxon>Sordariomycetes</taxon>
        <taxon>Hypocreomycetidae</taxon>
        <taxon>Hypocreales</taxon>
        <taxon>Nectriaceae</taxon>
        <taxon>Fusarium</taxon>
        <taxon>Fusarium solani species complex</taxon>
    </lineage>
</organism>
<dbReference type="EMBL" id="JAPEUR010000188">
    <property type="protein sequence ID" value="KAJ4316089.1"/>
    <property type="molecule type" value="Genomic_DNA"/>
</dbReference>
<dbReference type="Proteomes" id="UP001140502">
    <property type="component" value="Unassembled WGS sequence"/>
</dbReference>
<evidence type="ECO:0000313" key="1">
    <source>
        <dbReference type="EMBL" id="KAJ4316089.1"/>
    </source>
</evidence>
<proteinExistence type="predicted"/>
<comment type="caution">
    <text evidence="1">The sequence shown here is derived from an EMBL/GenBank/DDBJ whole genome shotgun (WGS) entry which is preliminary data.</text>
</comment>
<dbReference type="AlphaFoldDB" id="A0A9W8W8V4"/>
<name>A0A9W8W8V4_9HYPO</name>
<keyword evidence="2" id="KW-1185">Reference proteome</keyword>
<gene>
    <name evidence="1" type="ORF">N0V84_008018</name>
</gene>
<accession>A0A9W8W8V4</accession>
<evidence type="ECO:0000313" key="2">
    <source>
        <dbReference type="Proteomes" id="UP001140502"/>
    </source>
</evidence>
<reference evidence="1" key="1">
    <citation type="submission" date="2022-10" db="EMBL/GenBank/DDBJ databases">
        <title>Tapping the CABI collections for fungal endophytes: first genome assemblies for Collariella, Neodidymelliopsis, Ascochyta clinopodiicola, Didymella pomorum, Didymosphaeria variabile, Neocosmospora piperis and Neocucurbitaria cava.</title>
        <authorList>
            <person name="Hill R."/>
        </authorList>
    </citation>
    <scope>NUCLEOTIDE SEQUENCE</scope>
    <source>
        <strain evidence="1">IMI 366586</strain>
    </source>
</reference>
<sequence length="83" mass="8999">MAQNTVGEDMVKVKSHATNDSDVGIGRVKEMCGEVFKGNAVDDDILLAQGHIPVMRRSFNLLGTPGLGFRYTASLPANRFFDA</sequence>
<protein>
    <submittedName>
        <fullName evidence="1">Uncharacterized protein</fullName>
    </submittedName>
</protein>